<feature type="compositionally biased region" description="Basic residues" evidence="1">
    <location>
        <begin position="1"/>
        <end position="13"/>
    </location>
</feature>
<feature type="region of interest" description="Disordered" evidence="1">
    <location>
        <begin position="1"/>
        <end position="20"/>
    </location>
</feature>
<protein>
    <submittedName>
        <fullName evidence="2">Uncharacterized protein</fullName>
    </submittedName>
</protein>
<evidence type="ECO:0000256" key="1">
    <source>
        <dbReference type="SAM" id="MobiDB-lite"/>
    </source>
</evidence>
<organism evidence="2 3">
    <name type="scientific">Symbiodinium necroappetens</name>
    <dbReference type="NCBI Taxonomy" id="1628268"/>
    <lineage>
        <taxon>Eukaryota</taxon>
        <taxon>Sar</taxon>
        <taxon>Alveolata</taxon>
        <taxon>Dinophyceae</taxon>
        <taxon>Suessiales</taxon>
        <taxon>Symbiodiniaceae</taxon>
        <taxon>Symbiodinium</taxon>
    </lineage>
</organism>
<proteinExistence type="predicted"/>
<gene>
    <name evidence="2" type="ORF">SNEC2469_LOCUS16734</name>
</gene>
<reference evidence="2" key="1">
    <citation type="submission" date="2021-02" db="EMBL/GenBank/DDBJ databases">
        <authorList>
            <person name="Dougan E. K."/>
            <person name="Rhodes N."/>
            <person name="Thang M."/>
            <person name="Chan C."/>
        </authorList>
    </citation>
    <scope>NUCLEOTIDE SEQUENCE</scope>
</reference>
<dbReference type="Proteomes" id="UP000601435">
    <property type="component" value="Unassembled WGS sequence"/>
</dbReference>
<sequence>PNGRQKKARRGKTNRGGCKAESYTAGAAGALQELRKVQRTRAAGSRHGSLPYLPL</sequence>
<feature type="non-terminal residue" evidence="2">
    <location>
        <position position="55"/>
    </location>
</feature>
<dbReference type="AlphaFoldDB" id="A0A812UFZ1"/>
<dbReference type="EMBL" id="CAJNJA010027300">
    <property type="protein sequence ID" value="CAE7573184.1"/>
    <property type="molecule type" value="Genomic_DNA"/>
</dbReference>
<name>A0A812UFZ1_9DINO</name>
<evidence type="ECO:0000313" key="3">
    <source>
        <dbReference type="Proteomes" id="UP000601435"/>
    </source>
</evidence>
<accession>A0A812UFZ1</accession>
<evidence type="ECO:0000313" key="2">
    <source>
        <dbReference type="EMBL" id="CAE7573184.1"/>
    </source>
</evidence>
<comment type="caution">
    <text evidence="2">The sequence shown here is derived from an EMBL/GenBank/DDBJ whole genome shotgun (WGS) entry which is preliminary data.</text>
</comment>
<keyword evidence="3" id="KW-1185">Reference proteome</keyword>